<dbReference type="InterPro" id="IPR040079">
    <property type="entry name" value="Glutathione_S-Trfase"/>
</dbReference>
<evidence type="ECO:0000256" key="2">
    <source>
        <dbReference type="ARBA" id="ARBA00012452"/>
    </source>
</evidence>
<comment type="caution">
    <text evidence="8">The sequence shown here is derived from an EMBL/GenBank/DDBJ whole genome shotgun (WGS) entry which is preliminary data.</text>
</comment>
<dbReference type="Gene3D" id="1.20.1050.10">
    <property type="match status" value="1"/>
</dbReference>
<dbReference type="AlphaFoldDB" id="A0ABD3AZ07"/>
<evidence type="ECO:0000259" key="6">
    <source>
        <dbReference type="PROSITE" id="PS50404"/>
    </source>
</evidence>
<feature type="domain" description="GST N-terminal" evidence="6">
    <location>
        <begin position="2"/>
        <end position="81"/>
    </location>
</feature>
<dbReference type="InterPro" id="IPR036282">
    <property type="entry name" value="Glutathione-S-Trfase_C_sf"/>
</dbReference>
<comment type="catalytic activity">
    <reaction evidence="4">
        <text>RX + glutathione = an S-substituted glutathione + a halide anion + H(+)</text>
        <dbReference type="Rhea" id="RHEA:16437"/>
        <dbReference type="ChEBI" id="CHEBI:15378"/>
        <dbReference type="ChEBI" id="CHEBI:16042"/>
        <dbReference type="ChEBI" id="CHEBI:17792"/>
        <dbReference type="ChEBI" id="CHEBI:57925"/>
        <dbReference type="ChEBI" id="CHEBI:90779"/>
        <dbReference type="EC" id="2.5.1.18"/>
    </reaction>
</comment>
<dbReference type="Proteomes" id="UP001630127">
    <property type="component" value="Unassembled WGS sequence"/>
</dbReference>
<evidence type="ECO:0000256" key="1">
    <source>
        <dbReference type="ARBA" id="ARBA00009929"/>
    </source>
</evidence>
<dbReference type="PROSITE" id="PS50405">
    <property type="entry name" value="GST_CTER"/>
    <property type="match status" value="1"/>
</dbReference>
<dbReference type="EC" id="2.5.1.18" evidence="2"/>
<evidence type="ECO:0000259" key="7">
    <source>
        <dbReference type="PROSITE" id="PS50405"/>
    </source>
</evidence>
<comment type="similarity">
    <text evidence="1">Belongs to the GST superfamily. HSP26 family.</text>
</comment>
<dbReference type="SFLD" id="SFLDG01152">
    <property type="entry name" value="Main.3:_Omega-_and_Tau-like"/>
    <property type="match status" value="1"/>
</dbReference>
<dbReference type="InterPro" id="IPR045074">
    <property type="entry name" value="GST_C_Tau"/>
</dbReference>
<dbReference type="EMBL" id="JBJUIK010000002">
    <property type="protein sequence ID" value="KAL3536454.1"/>
    <property type="molecule type" value="Genomic_DNA"/>
</dbReference>
<evidence type="ECO:0000256" key="3">
    <source>
        <dbReference type="ARBA" id="ARBA00022679"/>
    </source>
</evidence>
<evidence type="ECO:0000313" key="9">
    <source>
        <dbReference type="Proteomes" id="UP001630127"/>
    </source>
</evidence>
<gene>
    <name evidence="8" type="ORF">ACH5RR_004915</name>
</gene>
<dbReference type="CDD" id="cd03185">
    <property type="entry name" value="GST_C_Tau"/>
    <property type="match status" value="1"/>
</dbReference>
<dbReference type="SUPFAM" id="SSF52833">
    <property type="entry name" value="Thioredoxin-like"/>
    <property type="match status" value="1"/>
</dbReference>
<dbReference type="GO" id="GO:0004364">
    <property type="term" value="F:glutathione transferase activity"/>
    <property type="evidence" value="ECO:0007669"/>
    <property type="project" value="UniProtKB-EC"/>
</dbReference>
<dbReference type="Pfam" id="PF02798">
    <property type="entry name" value="GST_N"/>
    <property type="match status" value="1"/>
</dbReference>
<feature type="domain" description="GST C-terminal" evidence="7">
    <location>
        <begin position="86"/>
        <end position="214"/>
    </location>
</feature>
<protein>
    <recommendedName>
        <fullName evidence="5">Probable glutathione S-transferase</fullName>
        <ecNumber evidence="2">2.5.1.18</ecNumber>
    </recommendedName>
</protein>
<evidence type="ECO:0000313" key="8">
    <source>
        <dbReference type="EMBL" id="KAL3536454.1"/>
    </source>
</evidence>
<dbReference type="SUPFAM" id="SSF47616">
    <property type="entry name" value="GST C-terminal domain-like"/>
    <property type="match status" value="1"/>
</dbReference>
<dbReference type="SFLD" id="SFLDG00358">
    <property type="entry name" value="Main_(cytGST)"/>
    <property type="match status" value="1"/>
</dbReference>
<dbReference type="FunFam" id="3.40.30.10:FF:000014">
    <property type="entry name" value="Tau class glutathione S-transferase"/>
    <property type="match status" value="1"/>
</dbReference>
<dbReference type="CDD" id="cd03058">
    <property type="entry name" value="GST_N_Tau"/>
    <property type="match status" value="1"/>
</dbReference>
<dbReference type="PANTHER" id="PTHR11260">
    <property type="entry name" value="GLUTATHIONE S-TRANSFERASE, GST, SUPERFAMILY, GST DOMAIN CONTAINING"/>
    <property type="match status" value="1"/>
</dbReference>
<dbReference type="InterPro" id="IPR045073">
    <property type="entry name" value="Omega/Tau-like"/>
</dbReference>
<keyword evidence="9" id="KW-1185">Reference proteome</keyword>
<dbReference type="PROSITE" id="PS50404">
    <property type="entry name" value="GST_NTER"/>
    <property type="match status" value="1"/>
</dbReference>
<dbReference type="PANTHER" id="PTHR11260:SF676">
    <property type="entry name" value="GLUTATHIONE S-TRANSFERASE U8"/>
    <property type="match status" value="1"/>
</dbReference>
<dbReference type="InterPro" id="IPR010987">
    <property type="entry name" value="Glutathione-S-Trfase_C-like"/>
</dbReference>
<evidence type="ECO:0000256" key="4">
    <source>
        <dbReference type="ARBA" id="ARBA00047960"/>
    </source>
</evidence>
<organism evidence="8 9">
    <name type="scientific">Cinchona calisaya</name>
    <dbReference type="NCBI Taxonomy" id="153742"/>
    <lineage>
        <taxon>Eukaryota</taxon>
        <taxon>Viridiplantae</taxon>
        <taxon>Streptophyta</taxon>
        <taxon>Embryophyta</taxon>
        <taxon>Tracheophyta</taxon>
        <taxon>Spermatophyta</taxon>
        <taxon>Magnoliopsida</taxon>
        <taxon>eudicotyledons</taxon>
        <taxon>Gunneridae</taxon>
        <taxon>Pentapetalae</taxon>
        <taxon>asterids</taxon>
        <taxon>lamiids</taxon>
        <taxon>Gentianales</taxon>
        <taxon>Rubiaceae</taxon>
        <taxon>Cinchonoideae</taxon>
        <taxon>Cinchoneae</taxon>
        <taxon>Cinchona</taxon>
    </lineage>
</organism>
<accession>A0ABD3AZ07</accession>
<dbReference type="SFLD" id="SFLDS00019">
    <property type="entry name" value="Glutathione_Transferase_(cytos"/>
    <property type="match status" value="1"/>
</dbReference>
<dbReference type="Gene3D" id="3.40.30.10">
    <property type="entry name" value="Glutaredoxin"/>
    <property type="match status" value="1"/>
</dbReference>
<evidence type="ECO:0000256" key="5">
    <source>
        <dbReference type="ARBA" id="ARBA00071370"/>
    </source>
</evidence>
<dbReference type="InterPro" id="IPR036249">
    <property type="entry name" value="Thioredoxin-like_sf"/>
</dbReference>
<reference evidence="8 9" key="1">
    <citation type="submission" date="2024-11" db="EMBL/GenBank/DDBJ databases">
        <title>A near-complete genome assembly of Cinchona calisaya.</title>
        <authorList>
            <person name="Lian D.C."/>
            <person name="Zhao X.W."/>
            <person name="Wei L."/>
        </authorList>
    </citation>
    <scope>NUCLEOTIDE SEQUENCE [LARGE SCALE GENOMIC DNA]</scope>
    <source>
        <tissue evidence="8">Nenye</tissue>
    </source>
</reference>
<dbReference type="InterPro" id="IPR004046">
    <property type="entry name" value="GST_C"/>
</dbReference>
<dbReference type="Pfam" id="PF00043">
    <property type="entry name" value="GST_C"/>
    <property type="match status" value="1"/>
</dbReference>
<keyword evidence="3" id="KW-0808">Transferase</keyword>
<dbReference type="FunFam" id="1.20.1050.10:FF:000012">
    <property type="entry name" value="Tau class glutathione S-transferase"/>
    <property type="match status" value="1"/>
</dbReference>
<name>A0ABD3AZ07_9GENT</name>
<sequence>MEEVKLLGIWLSPFSRSVEIALKLKGVQYEYVEEDLTNKSPLLQQYNPVYKKIPVLLHNGKPLSESIVILEYIDETWKTNPILPQDPYDKSRARFWTNFVDHECMPALWKTIWSTGEQYEKDKAEAGEHLKVLENELGDKKFFGGNSIGVVDIVSNFVASSFRTIQESLGLDVFTKDKFPNLWRWAENYVNCIHIKNCLPPKDKLIANFPPAYMGKTLVASFQSRVASSSAAAKC</sequence>
<proteinExistence type="inferred from homology"/>
<dbReference type="InterPro" id="IPR004045">
    <property type="entry name" value="Glutathione_S-Trfase_N"/>
</dbReference>